<name>A0A2J0KQZ1_9BACT</name>
<dbReference type="PROSITE" id="PS50164">
    <property type="entry name" value="GIY_YIG"/>
    <property type="match status" value="1"/>
</dbReference>
<dbReference type="Pfam" id="PF01541">
    <property type="entry name" value="GIY-YIG"/>
    <property type="match status" value="1"/>
</dbReference>
<dbReference type="AlphaFoldDB" id="A0A2J0KQZ1"/>
<organism evidence="2 3">
    <name type="scientific">Candidatus Aquitaenariimonas noxiae</name>
    <dbReference type="NCBI Taxonomy" id="1974741"/>
    <lineage>
        <taxon>Bacteria</taxon>
        <taxon>Pseudomonadati</taxon>
        <taxon>Candidatus Omnitrophota</taxon>
        <taxon>Candidatus Aquitaenariimonas</taxon>
    </lineage>
</organism>
<evidence type="ECO:0000313" key="3">
    <source>
        <dbReference type="Proteomes" id="UP000230052"/>
    </source>
</evidence>
<dbReference type="InterPro" id="IPR035901">
    <property type="entry name" value="GIY-YIG_endonuc_sf"/>
</dbReference>
<dbReference type="PANTHER" id="PTHR20208">
    <property type="entry name" value="STRUCTURE-SPECIFIC ENDONUCLEASE SUBUNIT SLX1"/>
    <property type="match status" value="1"/>
</dbReference>
<feature type="domain" description="GIY-YIG" evidence="1">
    <location>
        <begin position="1"/>
        <end position="76"/>
    </location>
</feature>
<dbReference type="InterPro" id="IPR000305">
    <property type="entry name" value="GIY-YIG_endonuc"/>
</dbReference>
<gene>
    <name evidence="2" type="ORF">COS99_07510</name>
</gene>
<dbReference type="Gene3D" id="3.40.1440.10">
    <property type="entry name" value="GIY-YIG endonuclease"/>
    <property type="match status" value="1"/>
</dbReference>
<dbReference type="CDD" id="cd10449">
    <property type="entry name" value="GIY-YIG_SLX1_like"/>
    <property type="match status" value="1"/>
</dbReference>
<protein>
    <submittedName>
        <fullName evidence="2">Excinuclease ABC subunit C</fullName>
    </submittedName>
</protein>
<accession>A0A2J0KQZ1</accession>
<dbReference type="EMBL" id="PEWV01000072">
    <property type="protein sequence ID" value="PIU41032.1"/>
    <property type="molecule type" value="Genomic_DNA"/>
</dbReference>
<dbReference type="Proteomes" id="UP000230052">
    <property type="component" value="Unassembled WGS sequence"/>
</dbReference>
<sequence>MHIVYILISATHPNRYYIGYTTNLKDRLIQHNTKDSGYSKRYAPWQVVTYITFNDSHNALKFEKYLKAGSGQAFLKKHLLPENSAK</sequence>
<dbReference type="SUPFAM" id="SSF82771">
    <property type="entry name" value="GIY-YIG endonuclease"/>
    <property type="match status" value="1"/>
</dbReference>
<evidence type="ECO:0000313" key="2">
    <source>
        <dbReference type="EMBL" id="PIU41032.1"/>
    </source>
</evidence>
<dbReference type="InterPro" id="IPR050381">
    <property type="entry name" value="SLX1_endonuclease"/>
</dbReference>
<reference evidence="2 3" key="1">
    <citation type="submission" date="2017-09" db="EMBL/GenBank/DDBJ databases">
        <title>Depth-based differentiation of microbial function through sediment-hosted aquifers and enrichment of novel symbionts in the deep terrestrial subsurface.</title>
        <authorList>
            <person name="Probst A.J."/>
            <person name="Ladd B."/>
            <person name="Jarett J.K."/>
            <person name="Geller-Mcgrath D.E."/>
            <person name="Sieber C.M."/>
            <person name="Emerson J.B."/>
            <person name="Anantharaman K."/>
            <person name="Thomas B.C."/>
            <person name="Malmstrom R."/>
            <person name="Stieglmeier M."/>
            <person name="Klingl A."/>
            <person name="Woyke T."/>
            <person name="Ryan C.M."/>
            <person name="Banfield J.F."/>
        </authorList>
    </citation>
    <scope>NUCLEOTIDE SEQUENCE [LARGE SCALE GENOMIC DNA]</scope>
    <source>
        <strain evidence="2">CG07_land_8_20_14_0_80_42_15</strain>
    </source>
</reference>
<evidence type="ECO:0000259" key="1">
    <source>
        <dbReference type="PROSITE" id="PS50164"/>
    </source>
</evidence>
<proteinExistence type="predicted"/>
<comment type="caution">
    <text evidence="2">The sequence shown here is derived from an EMBL/GenBank/DDBJ whole genome shotgun (WGS) entry which is preliminary data.</text>
</comment>